<protein>
    <recommendedName>
        <fullName evidence="6">Ribosomal RNA small subunit methyltransferase I</fullName>
        <ecNumber evidence="6">2.1.1.198</ecNumber>
    </recommendedName>
    <alternativeName>
        <fullName evidence="6">16S rRNA 2'-O-ribose C1402 methyltransferase</fullName>
    </alternativeName>
    <alternativeName>
        <fullName evidence="6">rRNA (cytidine-2'-O-)-methyltransferase RsmI</fullName>
    </alternativeName>
</protein>
<dbReference type="InterPro" id="IPR035996">
    <property type="entry name" value="4pyrrol_Methylase_sf"/>
</dbReference>
<evidence type="ECO:0000256" key="2">
    <source>
        <dbReference type="ARBA" id="ARBA00022552"/>
    </source>
</evidence>
<reference evidence="8 9" key="1">
    <citation type="submission" date="2018-04" db="EMBL/GenBank/DDBJ databases">
        <title>Complete genome sequence of Hydrogenophilus thermoluteolus TH-1.</title>
        <authorList>
            <person name="Arai H."/>
        </authorList>
    </citation>
    <scope>NUCLEOTIDE SEQUENCE [LARGE SCALE GENOMIC DNA]</scope>
    <source>
        <strain evidence="8 9">TH-1</strain>
    </source>
</reference>
<accession>A0A2Z6DX52</accession>
<dbReference type="GO" id="GO:0070677">
    <property type="term" value="F:rRNA (cytosine-2'-O-)-methyltransferase activity"/>
    <property type="evidence" value="ECO:0007669"/>
    <property type="project" value="UniProtKB-UniRule"/>
</dbReference>
<evidence type="ECO:0000256" key="1">
    <source>
        <dbReference type="ARBA" id="ARBA00022490"/>
    </source>
</evidence>
<evidence type="ECO:0000259" key="7">
    <source>
        <dbReference type="Pfam" id="PF00590"/>
    </source>
</evidence>
<feature type="domain" description="Tetrapyrrole methylase" evidence="7">
    <location>
        <begin position="21"/>
        <end position="220"/>
    </location>
</feature>
<dbReference type="PROSITE" id="PS01296">
    <property type="entry name" value="RSMI"/>
    <property type="match status" value="1"/>
</dbReference>
<sequence>MQADWRALAEEASWRLPTAALYVVATPLGNRFDLSVRALAVLSGVAGIAAEDTRVTARLLESWGIRTPLVALHAHNERSAAEVLCARLAAGEHWALVSDAGTPAVSDPGVKVVAMVREQGFPVVAIPGPSAVTAAISISGWGESGFAFRGFLPAKAAQRRAAIREAAAGDLPTVWFETPHRIDEALADFAATLGTNHPVFVAREMTKRFEESFRGTVTEAQAWLAARRERKHGEFVLVVPPANDDSERTARAKAWCERFIAAGVARSEAVRWAAELFQISKNRLYDWVVAHERIRDDS</sequence>
<dbReference type="SUPFAM" id="SSF53790">
    <property type="entry name" value="Tetrapyrrole methylase"/>
    <property type="match status" value="1"/>
</dbReference>
<dbReference type="PIRSF" id="PIRSF005917">
    <property type="entry name" value="MTase_YraL"/>
    <property type="match status" value="1"/>
</dbReference>
<dbReference type="InterPro" id="IPR018063">
    <property type="entry name" value="SAM_MeTrfase_RsmI_CS"/>
</dbReference>
<gene>
    <name evidence="6" type="primary">rsmI</name>
    <name evidence="8" type="ORF">HPTL_0759</name>
</gene>
<dbReference type="HAMAP" id="MF_01877">
    <property type="entry name" value="16SrRNA_methyltr_I"/>
    <property type="match status" value="1"/>
</dbReference>
<comment type="similarity">
    <text evidence="6">Belongs to the methyltransferase superfamily. RsmI family.</text>
</comment>
<comment type="catalytic activity">
    <reaction evidence="6">
        <text>cytidine(1402) in 16S rRNA + S-adenosyl-L-methionine = 2'-O-methylcytidine(1402) in 16S rRNA + S-adenosyl-L-homocysteine + H(+)</text>
        <dbReference type="Rhea" id="RHEA:42924"/>
        <dbReference type="Rhea" id="RHEA-COMP:10285"/>
        <dbReference type="Rhea" id="RHEA-COMP:10286"/>
        <dbReference type="ChEBI" id="CHEBI:15378"/>
        <dbReference type="ChEBI" id="CHEBI:57856"/>
        <dbReference type="ChEBI" id="CHEBI:59789"/>
        <dbReference type="ChEBI" id="CHEBI:74495"/>
        <dbReference type="ChEBI" id="CHEBI:82748"/>
        <dbReference type="EC" id="2.1.1.198"/>
    </reaction>
</comment>
<dbReference type="PANTHER" id="PTHR46111:SF1">
    <property type="entry name" value="RIBOSOMAL RNA SMALL SUBUNIT METHYLTRANSFERASE I"/>
    <property type="match status" value="1"/>
</dbReference>
<dbReference type="InterPro" id="IPR014776">
    <property type="entry name" value="4pyrrole_Mease_sub2"/>
</dbReference>
<keyword evidence="3 6" id="KW-0489">Methyltransferase</keyword>
<dbReference type="CDD" id="cd11648">
    <property type="entry name" value="RsmI"/>
    <property type="match status" value="1"/>
</dbReference>
<dbReference type="EMBL" id="AP018558">
    <property type="protein sequence ID" value="BBD77027.1"/>
    <property type="molecule type" value="Genomic_DNA"/>
</dbReference>
<comment type="function">
    <text evidence="6">Catalyzes the 2'-O-methylation of the ribose of cytidine 1402 (C1402) in 16S rRNA.</text>
</comment>
<dbReference type="AlphaFoldDB" id="A0A2Z6DX52"/>
<organism evidence="8 9">
    <name type="scientific">Hydrogenophilus thermoluteolus</name>
    <name type="common">Pseudomonas hydrogenothermophila</name>
    <dbReference type="NCBI Taxonomy" id="297"/>
    <lineage>
        <taxon>Bacteria</taxon>
        <taxon>Pseudomonadati</taxon>
        <taxon>Pseudomonadota</taxon>
        <taxon>Hydrogenophilia</taxon>
        <taxon>Hydrogenophilales</taxon>
        <taxon>Hydrogenophilaceae</taxon>
        <taxon>Hydrogenophilus</taxon>
    </lineage>
</organism>
<dbReference type="RefSeq" id="WP_119336066.1">
    <property type="nucleotide sequence ID" value="NZ_AP018558.1"/>
</dbReference>
<dbReference type="Pfam" id="PF00590">
    <property type="entry name" value="TP_methylase"/>
    <property type="match status" value="1"/>
</dbReference>
<dbReference type="KEGG" id="htl:HPTL_0759"/>
<evidence type="ECO:0000256" key="4">
    <source>
        <dbReference type="ARBA" id="ARBA00022679"/>
    </source>
</evidence>
<dbReference type="OrthoDB" id="9809084at2"/>
<dbReference type="Proteomes" id="UP000262004">
    <property type="component" value="Chromosome"/>
</dbReference>
<dbReference type="NCBIfam" id="TIGR00096">
    <property type="entry name" value="16S rRNA (cytidine(1402)-2'-O)-methyltransferase"/>
    <property type="match status" value="1"/>
</dbReference>
<dbReference type="Gene3D" id="3.40.1010.10">
    <property type="entry name" value="Cobalt-precorrin-4 Transmethylase, Domain 1"/>
    <property type="match status" value="1"/>
</dbReference>
<proteinExistence type="inferred from homology"/>
<comment type="subcellular location">
    <subcellularLocation>
        <location evidence="6">Cytoplasm</location>
    </subcellularLocation>
</comment>
<dbReference type="InterPro" id="IPR014777">
    <property type="entry name" value="4pyrrole_Mease_sub1"/>
</dbReference>
<dbReference type="InterPro" id="IPR008189">
    <property type="entry name" value="rRNA_ssu_MeTfrase_I"/>
</dbReference>
<evidence type="ECO:0000313" key="8">
    <source>
        <dbReference type="EMBL" id="BBD77027.1"/>
    </source>
</evidence>
<dbReference type="GO" id="GO:0005737">
    <property type="term" value="C:cytoplasm"/>
    <property type="evidence" value="ECO:0007669"/>
    <property type="project" value="UniProtKB-SubCell"/>
</dbReference>
<keyword evidence="2 6" id="KW-0698">rRNA processing</keyword>
<keyword evidence="5 6" id="KW-0949">S-adenosyl-L-methionine</keyword>
<dbReference type="EC" id="2.1.1.198" evidence="6"/>
<dbReference type="PANTHER" id="PTHR46111">
    <property type="entry name" value="RIBOSOMAL RNA SMALL SUBUNIT METHYLTRANSFERASE I"/>
    <property type="match status" value="1"/>
</dbReference>
<keyword evidence="4 6" id="KW-0808">Transferase</keyword>
<keyword evidence="1 6" id="KW-0963">Cytoplasm</keyword>
<dbReference type="Gene3D" id="3.30.950.10">
    <property type="entry name" value="Methyltransferase, Cobalt-precorrin-4 Transmethylase, Domain 2"/>
    <property type="match status" value="1"/>
</dbReference>
<name>A0A2Z6DX52_HYDTE</name>
<keyword evidence="9" id="KW-1185">Reference proteome</keyword>
<evidence type="ECO:0000313" key="9">
    <source>
        <dbReference type="Proteomes" id="UP000262004"/>
    </source>
</evidence>
<evidence type="ECO:0000256" key="6">
    <source>
        <dbReference type="HAMAP-Rule" id="MF_01877"/>
    </source>
</evidence>
<evidence type="ECO:0000256" key="5">
    <source>
        <dbReference type="ARBA" id="ARBA00022691"/>
    </source>
</evidence>
<dbReference type="InterPro" id="IPR000878">
    <property type="entry name" value="4pyrrol_Mease"/>
</dbReference>
<evidence type="ECO:0000256" key="3">
    <source>
        <dbReference type="ARBA" id="ARBA00022603"/>
    </source>
</evidence>